<organism evidence="1 2">
    <name type="scientific">Mycobacterium pinniadriaticum</name>
    <dbReference type="NCBI Taxonomy" id="2994102"/>
    <lineage>
        <taxon>Bacteria</taxon>
        <taxon>Bacillati</taxon>
        <taxon>Actinomycetota</taxon>
        <taxon>Actinomycetes</taxon>
        <taxon>Mycobacteriales</taxon>
        <taxon>Mycobacteriaceae</taxon>
        <taxon>Mycobacterium</taxon>
    </lineage>
</organism>
<proteinExistence type="predicted"/>
<evidence type="ECO:0000313" key="1">
    <source>
        <dbReference type="EMBL" id="MCX2938224.1"/>
    </source>
</evidence>
<dbReference type="EMBL" id="JAPJDO010000012">
    <property type="protein sequence ID" value="MCX2938224.1"/>
    <property type="molecule type" value="Genomic_DNA"/>
</dbReference>
<evidence type="ECO:0000313" key="2">
    <source>
        <dbReference type="Proteomes" id="UP001300745"/>
    </source>
</evidence>
<name>A0ABT3SFD1_9MYCO</name>
<dbReference type="RefSeq" id="WP_265997836.1">
    <property type="nucleotide sequence ID" value="NZ_JAPJDN010000012.1"/>
</dbReference>
<reference evidence="1 2" key="1">
    <citation type="submission" date="2022-11" db="EMBL/GenBank/DDBJ databases">
        <title>Mycobacterium sp. nov.</title>
        <authorList>
            <person name="Papic B."/>
            <person name="Spicic S."/>
            <person name="Duvnjak S."/>
        </authorList>
    </citation>
    <scope>NUCLEOTIDE SEQUENCE [LARGE SCALE GENOMIC DNA]</scope>
    <source>
        <strain evidence="1 2">CVI_P4</strain>
    </source>
</reference>
<comment type="caution">
    <text evidence="1">The sequence shown here is derived from an EMBL/GenBank/DDBJ whole genome shotgun (WGS) entry which is preliminary data.</text>
</comment>
<evidence type="ECO:0008006" key="3">
    <source>
        <dbReference type="Google" id="ProtNLM"/>
    </source>
</evidence>
<dbReference type="Proteomes" id="UP001300745">
    <property type="component" value="Unassembled WGS sequence"/>
</dbReference>
<protein>
    <recommendedName>
        <fullName evidence="3">PE domain-containing protein</fullName>
    </recommendedName>
</protein>
<sequence length="127" mass="13158">MPPTAPTYSSADASAAKSRACAAWEVTSSTMAQASRSAGAAPSDWTDPQTRAAHGYEARTALVESSLLESQVGPATPPELATAIHDYLVATFDQEDATMRRVGSRVNAAVDRSNAAVDRVNAACGFA</sequence>
<gene>
    <name evidence="1" type="ORF">ORI27_16065</name>
</gene>
<keyword evidence="2" id="KW-1185">Reference proteome</keyword>
<accession>A0ABT3SFD1</accession>